<dbReference type="InterPro" id="IPR000297">
    <property type="entry name" value="PPIase_PpiC"/>
</dbReference>
<feature type="domain" description="PpiC" evidence="3">
    <location>
        <begin position="122"/>
        <end position="219"/>
    </location>
</feature>
<dbReference type="PANTHER" id="PTHR47245">
    <property type="entry name" value="PEPTIDYLPROLYL ISOMERASE"/>
    <property type="match status" value="1"/>
</dbReference>
<dbReference type="PANTHER" id="PTHR47245:SF2">
    <property type="entry name" value="PEPTIDYL-PROLYL CIS-TRANS ISOMERASE HP_0175-RELATED"/>
    <property type="match status" value="1"/>
</dbReference>
<dbReference type="GO" id="GO:0016853">
    <property type="term" value="F:isomerase activity"/>
    <property type="evidence" value="ECO:0007669"/>
    <property type="project" value="UniProtKB-KW"/>
</dbReference>
<feature type="chain" id="PRO_5046895304" evidence="2">
    <location>
        <begin position="20"/>
        <end position="448"/>
    </location>
</feature>
<protein>
    <submittedName>
        <fullName evidence="4">Peptidylprolyl isomerase</fullName>
    </submittedName>
</protein>
<dbReference type="Proteomes" id="UP000616346">
    <property type="component" value="Unassembled WGS sequence"/>
</dbReference>
<keyword evidence="5" id="KW-1185">Reference proteome</keyword>
<dbReference type="InterPro" id="IPR046357">
    <property type="entry name" value="PPIase_dom_sf"/>
</dbReference>
<sequence length="448" mass="51996">MKNSLLVCFGLLFSALLWGADVDKSLLKINGKETSLAEFEYYYRQIASQTKESPQHYFSNFVTYKLKVADARRLRMDTLPEFKKQYARIQANLLKAVLLDKAGMEALKRSMSEKRRNRFKRTDEVRVEEITLLLPQYATDVERRDADRRIDSIYSALKTGASFSELSEKYSEKKSGEPEWRPIGLLSDEFAAGLQNLGKGEFSKPFHSPLGVHIARLIDRRNEIEASDFSQTLERYVEQIDGSSPMLNRSLYEQWQNGSLEHWLPFRQAYDGLLAIYWDEKHSSPVVASPAELEQYFKAHKDDYVWEFPHFKGGVVHCLNKKAASKLKKRLKKLHPSEWNAAIQRLSSENPNLRAKVETGLFQIGKNVYVDKLAFKCGTYVPLKDYPYTFVIGKKLKKKPEGYEDVKEEVVRDCLQMKKREKMAYLQRYFTVEINEEVLKTVNYVGNN</sequence>
<feature type="signal peptide" evidence="2">
    <location>
        <begin position="1"/>
        <end position="19"/>
    </location>
</feature>
<keyword evidence="2" id="KW-0732">Signal</keyword>
<comment type="caution">
    <text evidence="4">The sequence shown here is derived from an EMBL/GenBank/DDBJ whole genome shotgun (WGS) entry which is preliminary data.</text>
</comment>
<organism evidence="4 5">
    <name type="scientific">Phocaeicola faecium</name>
    <dbReference type="NCBI Taxonomy" id="2762213"/>
    <lineage>
        <taxon>Bacteria</taxon>
        <taxon>Pseudomonadati</taxon>
        <taxon>Bacteroidota</taxon>
        <taxon>Bacteroidia</taxon>
        <taxon>Bacteroidales</taxon>
        <taxon>Bacteroidaceae</taxon>
        <taxon>Phocaeicola</taxon>
    </lineage>
</organism>
<evidence type="ECO:0000313" key="5">
    <source>
        <dbReference type="Proteomes" id="UP000616346"/>
    </source>
</evidence>
<gene>
    <name evidence="4" type="ORF">H9626_11025</name>
</gene>
<dbReference type="PROSITE" id="PS50198">
    <property type="entry name" value="PPIC_PPIASE_2"/>
    <property type="match status" value="1"/>
</dbReference>
<dbReference type="RefSeq" id="WP_191710502.1">
    <property type="nucleotide sequence ID" value="NZ_JACSPQ010000014.1"/>
</dbReference>
<keyword evidence="1" id="KW-0697">Rotamase</keyword>
<dbReference type="Gene3D" id="3.10.50.40">
    <property type="match status" value="1"/>
</dbReference>
<keyword evidence="1 4" id="KW-0413">Isomerase</keyword>
<dbReference type="SUPFAM" id="SSF54534">
    <property type="entry name" value="FKBP-like"/>
    <property type="match status" value="1"/>
</dbReference>
<accession>A0ABR8VDJ6</accession>
<evidence type="ECO:0000256" key="1">
    <source>
        <dbReference type="PROSITE-ProRule" id="PRU00278"/>
    </source>
</evidence>
<dbReference type="EMBL" id="JACSPQ010000014">
    <property type="protein sequence ID" value="MBD8002737.1"/>
    <property type="molecule type" value="Genomic_DNA"/>
</dbReference>
<proteinExistence type="predicted"/>
<reference evidence="4 5" key="1">
    <citation type="submission" date="2020-08" db="EMBL/GenBank/DDBJ databases">
        <title>A Genomic Blueprint of the Chicken Gut Microbiome.</title>
        <authorList>
            <person name="Gilroy R."/>
            <person name="Ravi A."/>
            <person name="Getino M."/>
            <person name="Pursley I."/>
            <person name="Horton D.L."/>
            <person name="Alikhan N.-F."/>
            <person name="Baker D."/>
            <person name="Gharbi K."/>
            <person name="Hall N."/>
            <person name="Watson M."/>
            <person name="Adriaenssens E.M."/>
            <person name="Foster-Nyarko E."/>
            <person name="Jarju S."/>
            <person name="Secka A."/>
            <person name="Antonio M."/>
            <person name="Oren A."/>
            <person name="Chaudhuri R."/>
            <person name="La Ragione R.M."/>
            <person name="Hildebrand F."/>
            <person name="Pallen M.J."/>
        </authorList>
    </citation>
    <scope>NUCLEOTIDE SEQUENCE [LARGE SCALE GENOMIC DNA]</scope>
    <source>
        <strain evidence="4 5">Sa1YUN3</strain>
    </source>
</reference>
<dbReference type="InterPro" id="IPR050245">
    <property type="entry name" value="PrsA_foldase"/>
</dbReference>
<evidence type="ECO:0000256" key="2">
    <source>
        <dbReference type="SAM" id="SignalP"/>
    </source>
</evidence>
<dbReference type="Pfam" id="PF00639">
    <property type="entry name" value="Rotamase"/>
    <property type="match status" value="1"/>
</dbReference>
<evidence type="ECO:0000313" key="4">
    <source>
        <dbReference type="EMBL" id="MBD8002737.1"/>
    </source>
</evidence>
<name>A0ABR8VDJ6_9BACT</name>
<evidence type="ECO:0000259" key="3">
    <source>
        <dbReference type="PROSITE" id="PS50198"/>
    </source>
</evidence>